<gene>
    <name evidence="2" type="ORF">HAX54_012171</name>
</gene>
<dbReference type="EMBL" id="JACEIK010001700">
    <property type="protein sequence ID" value="MCD7471600.1"/>
    <property type="molecule type" value="Genomic_DNA"/>
</dbReference>
<name>A0ABS8TL52_DATST</name>
<evidence type="ECO:0000313" key="2">
    <source>
        <dbReference type="EMBL" id="MCD7471600.1"/>
    </source>
</evidence>
<organism evidence="2 3">
    <name type="scientific">Datura stramonium</name>
    <name type="common">Jimsonweed</name>
    <name type="synonym">Common thornapple</name>
    <dbReference type="NCBI Taxonomy" id="4076"/>
    <lineage>
        <taxon>Eukaryota</taxon>
        <taxon>Viridiplantae</taxon>
        <taxon>Streptophyta</taxon>
        <taxon>Embryophyta</taxon>
        <taxon>Tracheophyta</taxon>
        <taxon>Spermatophyta</taxon>
        <taxon>Magnoliopsida</taxon>
        <taxon>eudicotyledons</taxon>
        <taxon>Gunneridae</taxon>
        <taxon>Pentapetalae</taxon>
        <taxon>asterids</taxon>
        <taxon>lamiids</taxon>
        <taxon>Solanales</taxon>
        <taxon>Solanaceae</taxon>
        <taxon>Solanoideae</taxon>
        <taxon>Datureae</taxon>
        <taxon>Datura</taxon>
    </lineage>
</organism>
<protein>
    <submittedName>
        <fullName evidence="2">Uncharacterized protein</fullName>
    </submittedName>
</protein>
<feature type="region of interest" description="Disordered" evidence="1">
    <location>
        <begin position="1"/>
        <end position="20"/>
    </location>
</feature>
<dbReference type="Proteomes" id="UP000823775">
    <property type="component" value="Unassembled WGS sequence"/>
</dbReference>
<evidence type="ECO:0000313" key="3">
    <source>
        <dbReference type="Proteomes" id="UP000823775"/>
    </source>
</evidence>
<accession>A0ABS8TL52</accession>
<comment type="caution">
    <text evidence="2">The sequence shown here is derived from an EMBL/GenBank/DDBJ whole genome shotgun (WGS) entry which is preliminary data.</text>
</comment>
<sequence length="174" mass="19465">MYSGNSQSPPIPHGSYPTTAASECTPVAGGAESALRWSFIRRKAASFTFNPRHRSNPVVQTTVVASLQFSGADSRKSCRTAQLTLTAPQEGYHFPLVKRGTVAKDNERHILYGAYAECRCIVISRKTTKQTKRNRRLNANTRCIMYRRCISCKRNMVSLIRLLGNVVKNDTKLQ</sequence>
<proteinExistence type="predicted"/>
<evidence type="ECO:0000256" key="1">
    <source>
        <dbReference type="SAM" id="MobiDB-lite"/>
    </source>
</evidence>
<keyword evidence="3" id="KW-1185">Reference proteome</keyword>
<reference evidence="2 3" key="1">
    <citation type="journal article" date="2021" name="BMC Genomics">
        <title>Datura genome reveals duplications of psychoactive alkaloid biosynthetic genes and high mutation rate following tissue culture.</title>
        <authorList>
            <person name="Rajewski A."/>
            <person name="Carter-House D."/>
            <person name="Stajich J."/>
            <person name="Litt A."/>
        </authorList>
    </citation>
    <scope>NUCLEOTIDE SEQUENCE [LARGE SCALE GENOMIC DNA]</scope>
    <source>
        <strain evidence="2">AR-01</strain>
    </source>
</reference>